<evidence type="ECO:0000256" key="4">
    <source>
        <dbReference type="ARBA" id="ARBA00022827"/>
    </source>
</evidence>
<reference evidence="9 10" key="1">
    <citation type="submission" date="2018-03" db="EMBL/GenBank/DDBJ databases">
        <authorList>
            <person name="Gully D."/>
        </authorList>
    </citation>
    <scope>NUCLEOTIDE SEQUENCE [LARGE SCALE GENOMIC DNA]</scope>
    <source>
        <strain evidence="9">ORS3257</strain>
    </source>
</reference>
<evidence type="ECO:0000256" key="5">
    <source>
        <dbReference type="ARBA" id="ARBA00023002"/>
    </source>
</evidence>
<dbReference type="GO" id="GO:0005737">
    <property type="term" value="C:cytoplasm"/>
    <property type="evidence" value="ECO:0007669"/>
    <property type="project" value="TreeGrafter"/>
</dbReference>
<evidence type="ECO:0000256" key="1">
    <source>
        <dbReference type="ARBA" id="ARBA00001974"/>
    </source>
</evidence>
<dbReference type="NCBIfam" id="NF001933">
    <property type="entry name" value="PRK00711.1"/>
    <property type="match status" value="1"/>
</dbReference>
<feature type="domain" description="FAD dependent oxidoreductase" evidence="8">
    <location>
        <begin position="2"/>
        <end position="398"/>
    </location>
</feature>
<protein>
    <recommendedName>
        <fullName evidence="7">D-amino acid dehydrogenase</fullName>
        <ecNumber evidence="7">1.4.99.-</ecNumber>
    </recommendedName>
</protein>
<dbReference type="EMBL" id="LS398110">
    <property type="protein sequence ID" value="SPP92595.1"/>
    <property type="molecule type" value="Genomic_DNA"/>
</dbReference>
<evidence type="ECO:0000313" key="10">
    <source>
        <dbReference type="Proteomes" id="UP000246085"/>
    </source>
</evidence>
<keyword evidence="4 7" id="KW-0274">FAD</keyword>
<evidence type="ECO:0000256" key="3">
    <source>
        <dbReference type="ARBA" id="ARBA00022630"/>
    </source>
</evidence>
<accession>A0A4Q0Q9B9</accession>
<comment type="similarity">
    <text evidence="2 7">Belongs to the DadA oxidoreductase family.</text>
</comment>
<dbReference type="PANTHER" id="PTHR13847">
    <property type="entry name" value="SARCOSINE DEHYDROGENASE-RELATED"/>
    <property type="match status" value="1"/>
</dbReference>
<keyword evidence="3 7" id="KW-0285">Flavoprotein</keyword>
<evidence type="ECO:0000259" key="8">
    <source>
        <dbReference type="Pfam" id="PF01266"/>
    </source>
</evidence>
<dbReference type="HAMAP" id="MF_01202">
    <property type="entry name" value="DadA"/>
    <property type="match status" value="1"/>
</dbReference>
<comment type="function">
    <text evidence="7">Oxidative deamination of D-amino acids.</text>
</comment>
<dbReference type="Gene3D" id="3.30.9.10">
    <property type="entry name" value="D-Amino Acid Oxidase, subunit A, domain 2"/>
    <property type="match status" value="1"/>
</dbReference>
<dbReference type="FunFam" id="3.50.50.60:FF:000020">
    <property type="entry name" value="D-amino acid dehydrogenase"/>
    <property type="match status" value="1"/>
</dbReference>
<dbReference type="InterPro" id="IPR006076">
    <property type="entry name" value="FAD-dep_OxRdtase"/>
</dbReference>
<evidence type="ECO:0000256" key="2">
    <source>
        <dbReference type="ARBA" id="ARBA00009410"/>
    </source>
</evidence>
<evidence type="ECO:0000256" key="6">
    <source>
        <dbReference type="ARBA" id="ARBA00047884"/>
    </source>
</evidence>
<gene>
    <name evidence="7 9" type="primary">dadA</name>
    <name evidence="9" type="ORF">BRAD3257_1464</name>
</gene>
<proteinExistence type="inferred from homology"/>
<feature type="binding site" evidence="7">
    <location>
        <begin position="3"/>
        <end position="17"/>
    </location>
    <ligand>
        <name>FAD</name>
        <dbReference type="ChEBI" id="CHEBI:57692"/>
    </ligand>
</feature>
<dbReference type="GO" id="GO:0008718">
    <property type="term" value="F:D-amino-acid dehydrogenase activity"/>
    <property type="evidence" value="ECO:0007669"/>
    <property type="project" value="UniProtKB-UniRule"/>
</dbReference>
<dbReference type="GO" id="GO:0005886">
    <property type="term" value="C:plasma membrane"/>
    <property type="evidence" value="ECO:0007669"/>
    <property type="project" value="TreeGrafter"/>
</dbReference>
<dbReference type="KEGG" id="bvz:BRAD3257_1464"/>
<dbReference type="InterPro" id="IPR023080">
    <property type="entry name" value="DadA"/>
</dbReference>
<sequence length="421" mass="45546">MKVLILGSGVIGVTSAYYLARAGHEVTVVDRQPEPALETSFANAGEVSPGYSSPWAGPGVPVKAVKWLLMKHGPLVIRPKLDPVMWVWLLKMLRNCTSARYAVNKSRMIPIAEYSRDALRDLRRDIGIQYDERSQGTLQLFRHQSQLDGTGEDIAVLKQYGVPFEVLSREGCIAVEPALSGVKEKFVGGLRLPQDETGDCHMFTQSLAKHAQALGVRFLFNTGIDRIVTEGARVSGVVTSAGLLQADAYVLALGSWSPRLVAPLGIALPVYPVKGYSITVPIKDASGAPESTVMDESYKVAITRLGDRIRVGGTAEISGYSSKLYDARRATLDHSLTDLFPRGGDLAKATFWSGLRPMTPDGPPVIGPTQYANLHLNTGHGTLGWTMSCGSGRVLADMLSGKKPEIDVSALTVERYAHRFG</sequence>
<dbReference type="Proteomes" id="UP000246085">
    <property type="component" value="Chromosome BRAD3257"/>
</dbReference>
<keyword evidence="5 7" id="KW-0560">Oxidoreductase</keyword>
<dbReference type="AlphaFoldDB" id="A0A2U3PTW5"/>
<comment type="catalytic activity">
    <reaction evidence="6 7">
        <text>a D-alpha-amino acid + A + H2O = a 2-oxocarboxylate + AH2 + NH4(+)</text>
        <dbReference type="Rhea" id="RHEA:18125"/>
        <dbReference type="ChEBI" id="CHEBI:13193"/>
        <dbReference type="ChEBI" id="CHEBI:15377"/>
        <dbReference type="ChEBI" id="CHEBI:17499"/>
        <dbReference type="ChEBI" id="CHEBI:28938"/>
        <dbReference type="ChEBI" id="CHEBI:35179"/>
        <dbReference type="ChEBI" id="CHEBI:59871"/>
    </reaction>
</comment>
<dbReference type="PANTHER" id="PTHR13847:SF280">
    <property type="entry name" value="D-AMINO ACID DEHYDROGENASE"/>
    <property type="match status" value="1"/>
</dbReference>
<dbReference type="Pfam" id="PF01266">
    <property type="entry name" value="DAO"/>
    <property type="match status" value="1"/>
</dbReference>
<name>A0A2U3PTW5_9BRAD</name>
<evidence type="ECO:0000313" key="9">
    <source>
        <dbReference type="EMBL" id="SPP92595.1"/>
    </source>
</evidence>
<comment type="cofactor">
    <cofactor evidence="1 7">
        <name>FAD</name>
        <dbReference type="ChEBI" id="CHEBI:57692"/>
    </cofactor>
</comment>
<accession>A0A2U3PTW5</accession>
<dbReference type="GO" id="GO:0055130">
    <property type="term" value="P:D-alanine catabolic process"/>
    <property type="evidence" value="ECO:0007669"/>
    <property type="project" value="TreeGrafter"/>
</dbReference>
<evidence type="ECO:0000256" key="7">
    <source>
        <dbReference type="HAMAP-Rule" id="MF_01202"/>
    </source>
</evidence>
<dbReference type="SUPFAM" id="SSF51905">
    <property type="entry name" value="FAD/NAD(P)-binding domain"/>
    <property type="match status" value="1"/>
</dbReference>
<dbReference type="SUPFAM" id="SSF54373">
    <property type="entry name" value="FAD-linked reductases, C-terminal domain"/>
    <property type="match status" value="1"/>
</dbReference>
<dbReference type="RefSeq" id="WP_122401202.1">
    <property type="nucleotide sequence ID" value="NZ_LS398110.1"/>
</dbReference>
<organism evidence="9 10">
    <name type="scientific">Bradyrhizobium vignae</name>
    <dbReference type="NCBI Taxonomy" id="1549949"/>
    <lineage>
        <taxon>Bacteria</taxon>
        <taxon>Pseudomonadati</taxon>
        <taxon>Pseudomonadota</taxon>
        <taxon>Alphaproteobacteria</taxon>
        <taxon>Hyphomicrobiales</taxon>
        <taxon>Nitrobacteraceae</taxon>
        <taxon>Bradyrhizobium</taxon>
    </lineage>
</organism>
<dbReference type="OrthoDB" id="9805337at2"/>
<dbReference type="EC" id="1.4.99.-" evidence="7"/>
<dbReference type="InterPro" id="IPR036188">
    <property type="entry name" value="FAD/NAD-bd_sf"/>
</dbReference>
<dbReference type="Gene3D" id="3.50.50.60">
    <property type="entry name" value="FAD/NAD(P)-binding domain"/>
    <property type="match status" value="2"/>
</dbReference>